<sequence>MRGTNRSSCLRRTATLASHRLRKSRLVTAGKKAKIGKVVSVRSARCCSPSISSSVSWPSRTPKHMYTSSSNMARRRNGLSVTVVASSPAAPAPAPASLRRLRRRRLSTRPSHAHRLAGAKRATRAGCSASAREVAAHEAPVCAVGRGADITAAGAEEAVWVNGWRAVREGGAALDEEAVREAAVGDEDERAGEADRDDGAVARVQVAEQRSQVEDGAPQRKELGEEEQRRRTRREATGAGLAAAGDEDQQNGDESDGDSSSTEEEETRLHCLADQGSDCCGCRRPMAPGFLFGLVSARDVIGAWNPLNCYCLRWEEISATTFVEGCARSLRASPTNNTQGAIICKRASPRTNTNSY</sequence>
<name>A0A804PE73_MAIZE</name>
<feature type="compositionally biased region" description="Acidic residues" evidence="1">
    <location>
        <begin position="245"/>
        <end position="266"/>
    </location>
</feature>
<feature type="compositionally biased region" description="Acidic residues" evidence="1">
    <location>
        <begin position="178"/>
        <end position="190"/>
    </location>
</feature>
<dbReference type="EnsemblPlants" id="Zm00001eb229590_T001">
    <property type="protein sequence ID" value="Zm00001eb229590_P001"/>
    <property type="gene ID" value="Zm00001eb229590"/>
</dbReference>
<feature type="compositionally biased region" description="Basic and acidic residues" evidence="1">
    <location>
        <begin position="211"/>
        <end position="229"/>
    </location>
</feature>
<organism evidence="2 3">
    <name type="scientific">Zea mays</name>
    <name type="common">Maize</name>
    <dbReference type="NCBI Taxonomy" id="4577"/>
    <lineage>
        <taxon>Eukaryota</taxon>
        <taxon>Viridiplantae</taxon>
        <taxon>Streptophyta</taxon>
        <taxon>Embryophyta</taxon>
        <taxon>Tracheophyta</taxon>
        <taxon>Spermatophyta</taxon>
        <taxon>Magnoliopsida</taxon>
        <taxon>Liliopsida</taxon>
        <taxon>Poales</taxon>
        <taxon>Poaceae</taxon>
        <taxon>PACMAD clade</taxon>
        <taxon>Panicoideae</taxon>
        <taxon>Andropogonodae</taxon>
        <taxon>Andropogoneae</taxon>
        <taxon>Tripsacinae</taxon>
        <taxon>Zea</taxon>
    </lineage>
</organism>
<dbReference type="AlphaFoldDB" id="A0A804PE73"/>
<reference evidence="2" key="2">
    <citation type="submission" date="2019-07" db="EMBL/GenBank/DDBJ databases">
        <authorList>
            <person name="Seetharam A."/>
            <person name="Woodhouse M."/>
            <person name="Cannon E."/>
        </authorList>
    </citation>
    <scope>NUCLEOTIDE SEQUENCE [LARGE SCALE GENOMIC DNA]</scope>
    <source>
        <strain evidence="2">cv. B73</strain>
    </source>
</reference>
<reference evidence="2" key="3">
    <citation type="submission" date="2021-05" db="UniProtKB">
        <authorList>
            <consortium name="EnsemblPlants"/>
        </authorList>
    </citation>
    <scope>IDENTIFICATION</scope>
    <source>
        <strain evidence="2">cv. B73</strain>
    </source>
</reference>
<dbReference type="InParanoid" id="A0A804PE73"/>
<dbReference type="Gramene" id="Zm00001eb229590_T001">
    <property type="protein sequence ID" value="Zm00001eb229590_P001"/>
    <property type="gene ID" value="Zm00001eb229590"/>
</dbReference>
<protein>
    <submittedName>
        <fullName evidence="2">Uncharacterized protein</fullName>
    </submittedName>
</protein>
<feature type="compositionally biased region" description="Basic and acidic residues" evidence="1">
    <location>
        <begin position="191"/>
        <end position="200"/>
    </location>
</feature>
<evidence type="ECO:0000256" key="1">
    <source>
        <dbReference type="SAM" id="MobiDB-lite"/>
    </source>
</evidence>
<evidence type="ECO:0000313" key="3">
    <source>
        <dbReference type="Proteomes" id="UP000007305"/>
    </source>
</evidence>
<reference evidence="3" key="1">
    <citation type="journal article" date="2009" name="Science">
        <title>The B73 maize genome: complexity, diversity, and dynamics.</title>
        <authorList>
            <person name="Schnable P.S."/>
            <person name="Ware D."/>
            <person name="Fulton R.S."/>
            <person name="Stein J.C."/>
            <person name="Wei F."/>
            <person name="Pasternak S."/>
            <person name="Liang C."/>
            <person name="Zhang J."/>
            <person name="Fulton L."/>
            <person name="Graves T.A."/>
            <person name="Minx P."/>
            <person name="Reily A.D."/>
            <person name="Courtney L."/>
            <person name="Kruchowski S.S."/>
            <person name="Tomlinson C."/>
            <person name="Strong C."/>
            <person name="Delehaunty K."/>
            <person name="Fronick C."/>
            <person name="Courtney B."/>
            <person name="Rock S.M."/>
            <person name="Belter E."/>
            <person name="Du F."/>
            <person name="Kim K."/>
            <person name="Abbott R.M."/>
            <person name="Cotton M."/>
            <person name="Levy A."/>
            <person name="Marchetto P."/>
            <person name="Ochoa K."/>
            <person name="Jackson S.M."/>
            <person name="Gillam B."/>
            <person name="Chen W."/>
            <person name="Yan L."/>
            <person name="Higginbotham J."/>
            <person name="Cardenas M."/>
            <person name="Waligorski J."/>
            <person name="Applebaum E."/>
            <person name="Phelps L."/>
            <person name="Falcone J."/>
            <person name="Kanchi K."/>
            <person name="Thane T."/>
            <person name="Scimone A."/>
            <person name="Thane N."/>
            <person name="Henke J."/>
            <person name="Wang T."/>
            <person name="Ruppert J."/>
            <person name="Shah N."/>
            <person name="Rotter K."/>
            <person name="Hodges J."/>
            <person name="Ingenthron E."/>
            <person name="Cordes M."/>
            <person name="Kohlberg S."/>
            <person name="Sgro J."/>
            <person name="Delgado B."/>
            <person name="Mead K."/>
            <person name="Chinwalla A."/>
            <person name="Leonard S."/>
            <person name="Crouse K."/>
            <person name="Collura K."/>
            <person name="Kudrna D."/>
            <person name="Currie J."/>
            <person name="He R."/>
            <person name="Angelova A."/>
            <person name="Rajasekar S."/>
            <person name="Mueller T."/>
            <person name="Lomeli R."/>
            <person name="Scara G."/>
            <person name="Ko A."/>
            <person name="Delaney K."/>
            <person name="Wissotski M."/>
            <person name="Lopez G."/>
            <person name="Campos D."/>
            <person name="Braidotti M."/>
            <person name="Ashley E."/>
            <person name="Golser W."/>
            <person name="Kim H."/>
            <person name="Lee S."/>
            <person name="Lin J."/>
            <person name="Dujmic Z."/>
            <person name="Kim W."/>
            <person name="Talag J."/>
            <person name="Zuccolo A."/>
            <person name="Fan C."/>
            <person name="Sebastian A."/>
            <person name="Kramer M."/>
            <person name="Spiegel L."/>
            <person name="Nascimento L."/>
            <person name="Zutavern T."/>
            <person name="Miller B."/>
            <person name="Ambroise C."/>
            <person name="Muller S."/>
            <person name="Spooner W."/>
            <person name="Narechania A."/>
            <person name="Ren L."/>
            <person name="Wei S."/>
            <person name="Kumari S."/>
            <person name="Faga B."/>
            <person name="Levy M.J."/>
            <person name="McMahan L."/>
            <person name="Van Buren P."/>
            <person name="Vaughn M.W."/>
            <person name="Ying K."/>
            <person name="Yeh C.-T."/>
            <person name="Emrich S.J."/>
            <person name="Jia Y."/>
            <person name="Kalyanaraman A."/>
            <person name="Hsia A.-P."/>
            <person name="Barbazuk W.B."/>
            <person name="Baucom R.S."/>
            <person name="Brutnell T.P."/>
            <person name="Carpita N.C."/>
            <person name="Chaparro C."/>
            <person name="Chia J.-M."/>
            <person name="Deragon J.-M."/>
            <person name="Estill J.C."/>
            <person name="Fu Y."/>
            <person name="Jeddeloh J.A."/>
            <person name="Han Y."/>
            <person name="Lee H."/>
            <person name="Li P."/>
            <person name="Lisch D.R."/>
            <person name="Liu S."/>
            <person name="Liu Z."/>
            <person name="Nagel D.H."/>
            <person name="McCann M.C."/>
            <person name="SanMiguel P."/>
            <person name="Myers A.M."/>
            <person name="Nettleton D."/>
            <person name="Nguyen J."/>
            <person name="Penning B.W."/>
            <person name="Ponnala L."/>
            <person name="Schneider K.L."/>
            <person name="Schwartz D.C."/>
            <person name="Sharma A."/>
            <person name="Soderlund C."/>
            <person name="Springer N.M."/>
            <person name="Sun Q."/>
            <person name="Wang H."/>
            <person name="Waterman M."/>
            <person name="Westerman R."/>
            <person name="Wolfgruber T.K."/>
            <person name="Yang L."/>
            <person name="Yu Y."/>
            <person name="Zhang L."/>
            <person name="Zhou S."/>
            <person name="Zhu Q."/>
            <person name="Bennetzen J.L."/>
            <person name="Dawe R.K."/>
            <person name="Jiang J."/>
            <person name="Jiang N."/>
            <person name="Presting G.G."/>
            <person name="Wessler S.R."/>
            <person name="Aluru S."/>
            <person name="Martienssen R.A."/>
            <person name="Clifton S.W."/>
            <person name="McCombie W.R."/>
            <person name="Wing R.A."/>
            <person name="Wilson R.K."/>
        </authorList>
    </citation>
    <scope>NUCLEOTIDE SEQUENCE [LARGE SCALE GENOMIC DNA]</scope>
    <source>
        <strain evidence="3">cv. B73</strain>
    </source>
</reference>
<dbReference type="Proteomes" id="UP000007305">
    <property type="component" value="Chromosome 5"/>
</dbReference>
<accession>A0A804PE73</accession>
<proteinExistence type="predicted"/>
<evidence type="ECO:0000313" key="2">
    <source>
        <dbReference type="EnsemblPlants" id="Zm00001eb229590_P001"/>
    </source>
</evidence>
<keyword evidence="3" id="KW-1185">Reference proteome</keyword>
<feature type="region of interest" description="Disordered" evidence="1">
    <location>
        <begin position="178"/>
        <end position="268"/>
    </location>
</feature>